<dbReference type="Pfam" id="PF04114">
    <property type="entry name" value="Gaa1"/>
    <property type="match status" value="1"/>
</dbReference>
<gene>
    <name evidence="2" type="ORF">JD844_015347</name>
</gene>
<feature type="transmembrane region" description="Helical" evidence="1">
    <location>
        <begin position="36"/>
        <end position="56"/>
    </location>
</feature>
<protein>
    <recommendedName>
        <fullName evidence="4">Glycosylphosphatidylinositol anchor attachment 1 protein</fullName>
    </recommendedName>
</protein>
<dbReference type="EMBL" id="JAIPUX010005289">
    <property type="protein sequence ID" value="KAH0617310.1"/>
    <property type="molecule type" value="Genomic_DNA"/>
</dbReference>
<organism evidence="2 3">
    <name type="scientific">Phrynosoma platyrhinos</name>
    <name type="common">Desert horned lizard</name>
    <dbReference type="NCBI Taxonomy" id="52577"/>
    <lineage>
        <taxon>Eukaryota</taxon>
        <taxon>Metazoa</taxon>
        <taxon>Chordata</taxon>
        <taxon>Craniata</taxon>
        <taxon>Vertebrata</taxon>
        <taxon>Euteleostomi</taxon>
        <taxon>Lepidosauria</taxon>
        <taxon>Squamata</taxon>
        <taxon>Bifurcata</taxon>
        <taxon>Unidentata</taxon>
        <taxon>Episquamata</taxon>
        <taxon>Toxicofera</taxon>
        <taxon>Iguania</taxon>
        <taxon>Phrynosomatidae</taxon>
        <taxon>Phrynosomatinae</taxon>
        <taxon>Phrynosoma</taxon>
    </lineage>
</organism>
<evidence type="ECO:0008006" key="4">
    <source>
        <dbReference type="Google" id="ProtNLM"/>
    </source>
</evidence>
<dbReference type="InterPro" id="IPR007246">
    <property type="entry name" value="Gaa1"/>
</dbReference>
<reference evidence="2 3" key="1">
    <citation type="journal article" date="2022" name="Gigascience">
        <title>A chromosome-level genome assembly and annotation of the desert horned lizard, Phrynosoma platyrhinos, provides insight into chromosomal rearrangements among reptiles.</title>
        <authorList>
            <person name="Koochekian N."/>
            <person name="Ascanio A."/>
            <person name="Farleigh K."/>
            <person name="Card D.C."/>
            <person name="Schield D.R."/>
            <person name="Castoe T.A."/>
            <person name="Jezkova T."/>
        </authorList>
    </citation>
    <scope>NUCLEOTIDE SEQUENCE [LARGE SCALE GENOMIC DNA]</scope>
    <source>
        <strain evidence="2">NK-2021</strain>
    </source>
</reference>
<feature type="transmembrane region" description="Helical" evidence="1">
    <location>
        <begin position="154"/>
        <end position="176"/>
    </location>
</feature>
<dbReference type="PANTHER" id="PTHR13304:SF0">
    <property type="entry name" value="GLYCOSYLPHOSPHATIDYLINOSITOL ANCHOR ATTACHMENT 1 PROTEIN"/>
    <property type="match status" value="1"/>
</dbReference>
<dbReference type="Proteomes" id="UP000826234">
    <property type="component" value="Unassembled WGS sequence"/>
</dbReference>
<keyword evidence="1" id="KW-1133">Transmembrane helix</keyword>
<proteinExistence type="predicted"/>
<evidence type="ECO:0000313" key="2">
    <source>
        <dbReference type="EMBL" id="KAH0617310.1"/>
    </source>
</evidence>
<dbReference type="PANTHER" id="PTHR13304">
    <property type="entry name" value="GLYCOSYLPHOSPHATIDYLINOSITOL ANCHOR ATTACHMENT 1 PROTEIN"/>
    <property type="match status" value="1"/>
</dbReference>
<evidence type="ECO:0000313" key="3">
    <source>
        <dbReference type="Proteomes" id="UP000826234"/>
    </source>
</evidence>
<accession>A0ABQ7SIX6</accession>
<sequence>MLLSWVPSAVSLATDTDPIATSDPAFSFPQEPKPSLLTLVPPLLICHATGLALYFVPIMGQEMATQHFPVSESEAVVLTVIAIYVAGLALPHNTHRVLMGSGSDRGWMTLKLVALLYLAMQLGCIALINFSLGFLLAITLVPVAAVIQPTGPKYLYAVLLVLVTPAVTLLFCIFLYQELIEYPISLLEGWQRFLQAIAEGLLDHHLYGSIVFPFIAIFVYPCWLLLWNVLFWK</sequence>
<evidence type="ECO:0000256" key="1">
    <source>
        <dbReference type="SAM" id="Phobius"/>
    </source>
</evidence>
<keyword evidence="1" id="KW-0812">Transmembrane</keyword>
<comment type="caution">
    <text evidence="2">The sequence shown here is derived from an EMBL/GenBank/DDBJ whole genome shotgun (WGS) entry which is preliminary data.</text>
</comment>
<feature type="transmembrane region" description="Helical" evidence="1">
    <location>
        <begin position="76"/>
        <end position="94"/>
    </location>
</feature>
<feature type="transmembrane region" description="Helical" evidence="1">
    <location>
        <begin position="114"/>
        <end position="147"/>
    </location>
</feature>
<feature type="transmembrane region" description="Helical" evidence="1">
    <location>
        <begin position="210"/>
        <end position="232"/>
    </location>
</feature>
<name>A0ABQ7SIX6_PHRPL</name>
<keyword evidence="3" id="KW-1185">Reference proteome</keyword>
<keyword evidence="1" id="KW-0472">Membrane</keyword>